<keyword evidence="2" id="KW-0812">Transmembrane</keyword>
<feature type="compositionally biased region" description="Basic and acidic residues" evidence="1">
    <location>
        <begin position="66"/>
        <end position="81"/>
    </location>
</feature>
<gene>
    <name evidence="3" type="ORF">BaRGS_00038633</name>
</gene>
<keyword evidence="4" id="KW-1185">Reference proteome</keyword>
<evidence type="ECO:0000313" key="3">
    <source>
        <dbReference type="EMBL" id="KAK7461626.1"/>
    </source>
</evidence>
<reference evidence="3 4" key="1">
    <citation type="journal article" date="2023" name="Sci. Data">
        <title>Genome assembly of the Korean intertidal mud-creeper Batillaria attramentaria.</title>
        <authorList>
            <person name="Patra A.K."/>
            <person name="Ho P.T."/>
            <person name="Jun S."/>
            <person name="Lee S.J."/>
            <person name="Kim Y."/>
            <person name="Won Y.J."/>
        </authorList>
    </citation>
    <scope>NUCLEOTIDE SEQUENCE [LARGE SCALE GENOMIC DNA]</scope>
    <source>
        <strain evidence="3">Wonlab-2016</strain>
    </source>
</reference>
<accession>A0ABD0J5I3</accession>
<dbReference type="AlphaFoldDB" id="A0ABD0J5I3"/>
<evidence type="ECO:0000256" key="1">
    <source>
        <dbReference type="SAM" id="MobiDB-lite"/>
    </source>
</evidence>
<dbReference type="InterPro" id="IPR027417">
    <property type="entry name" value="P-loop_NTPase"/>
</dbReference>
<feature type="region of interest" description="Disordered" evidence="1">
    <location>
        <begin position="66"/>
        <end position="85"/>
    </location>
</feature>
<sequence length="357" mass="40365">MDSPQQICTTIVQAVVCMHSGPHAILLVIRLDDFNKQKEFGCYRRHITNFLTVLFTGGDDLEREKSDIRRNHEDRTERTDRNSSGMWQPANRLQQLCPRPCSSDDVDNRAFVYWTQYVIPLLICHFDIVDTRYPHTDLSSEENVTRHLFSENDGIQSTTEDTNTQEYRFGKIPTQFEDGVPAERTTYIIVGANVVGFAVLAAFVITLNLIYIRRGRRSNRMSVEMHQISELNAPHRPGTLYSEGSNFYEEIADGVLPLNLGARPSAPVCQRTEPESGVIPVRIPTAPSAHVIAVSTDSGPSTTGDYMDMGQGVISVPREDNLQLLDHDSDEYMDMSEGIKSDNRTEQLSRLYENIPH</sequence>
<organism evidence="3 4">
    <name type="scientific">Batillaria attramentaria</name>
    <dbReference type="NCBI Taxonomy" id="370345"/>
    <lineage>
        <taxon>Eukaryota</taxon>
        <taxon>Metazoa</taxon>
        <taxon>Spiralia</taxon>
        <taxon>Lophotrochozoa</taxon>
        <taxon>Mollusca</taxon>
        <taxon>Gastropoda</taxon>
        <taxon>Caenogastropoda</taxon>
        <taxon>Sorbeoconcha</taxon>
        <taxon>Cerithioidea</taxon>
        <taxon>Batillariidae</taxon>
        <taxon>Batillaria</taxon>
    </lineage>
</organism>
<evidence type="ECO:0000313" key="4">
    <source>
        <dbReference type="Proteomes" id="UP001519460"/>
    </source>
</evidence>
<dbReference type="Gene3D" id="3.40.50.300">
    <property type="entry name" value="P-loop containing nucleotide triphosphate hydrolases"/>
    <property type="match status" value="1"/>
</dbReference>
<comment type="caution">
    <text evidence="3">The sequence shown here is derived from an EMBL/GenBank/DDBJ whole genome shotgun (WGS) entry which is preliminary data.</text>
</comment>
<name>A0ABD0J5I3_9CAEN</name>
<dbReference type="EMBL" id="JACVVK020000632">
    <property type="protein sequence ID" value="KAK7461626.1"/>
    <property type="molecule type" value="Genomic_DNA"/>
</dbReference>
<keyword evidence="2" id="KW-0472">Membrane</keyword>
<feature type="transmembrane region" description="Helical" evidence="2">
    <location>
        <begin position="187"/>
        <end position="212"/>
    </location>
</feature>
<evidence type="ECO:0000256" key="2">
    <source>
        <dbReference type="SAM" id="Phobius"/>
    </source>
</evidence>
<proteinExistence type="predicted"/>
<dbReference type="Proteomes" id="UP001519460">
    <property type="component" value="Unassembled WGS sequence"/>
</dbReference>
<keyword evidence="2" id="KW-1133">Transmembrane helix</keyword>
<protein>
    <submittedName>
        <fullName evidence="3">Uncharacterized protein</fullName>
    </submittedName>
</protein>